<dbReference type="Gene3D" id="3.30.360.10">
    <property type="entry name" value="Dihydrodipicolinate Reductase, domain 2"/>
    <property type="match status" value="1"/>
</dbReference>
<keyword evidence="8" id="KW-1185">Reference proteome</keyword>
<sequence length="329" mass="34970">MRQYNVIINGFGRIGRSVLRAWLRGGWPGLQIVGVNDIAPLETCAYLFEYDSVFGPWRGEVGMEAGALVVDGRRIPFSTVANLRDRDLSGVDLVMECTGRGSDRAFAERALEAGAARVLVSGPSLQADWTLVLGANDAELGRGHRIVSNASCTTNAVAPLVNLLDRAFGIETGHMTTVHCYTGSQPTVDMPMDTPVRSRAAALSMVPTTTSAQALTDLVLPGLAGRIQGAAVRVPVASVSAVDLSVMLRARPGVAAVNAALEKAAGGIIGVTGKPLVSSDLRQRPESVIMATRETQVSAGGMVRVFGWYDNEWGFANRMLDVAIRMSKF</sequence>
<dbReference type="EC" id="1.2.1.12" evidence="7"/>
<dbReference type="GO" id="GO:0051287">
    <property type="term" value="F:NAD binding"/>
    <property type="evidence" value="ECO:0007669"/>
    <property type="project" value="InterPro"/>
</dbReference>
<dbReference type="PIRSF" id="PIRSF000149">
    <property type="entry name" value="GAP_DH"/>
    <property type="match status" value="1"/>
</dbReference>
<organism evidence="7 8">
    <name type="scientific">Dinoroseobacter shibae (strain DSM 16493 / NCIMB 14021 / DFL 12)</name>
    <dbReference type="NCBI Taxonomy" id="398580"/>
    <lineage>
        <taxon>Bacteria</taxon>
        <taxon>Pseudomonadati</taxon>
        <taxon>Pseudomonadota</taxon>
        <taxon>Alphaproteobacteria</taxon>
        <taxon>Rhodobacterales</taxon>
        <taxon>Roseobacteraceae</taxon>
        <taxon>Dinoroseobacter</taxon>
    </lineage>
</organism>
<proteinExistence type="inferred from homology"/>
<feature type="binding site" evidence="3">
    <location>
        <position position="37"/>
    </location>
    <ligand>
        <name>NAD(+)</name>
        <dbReference type="ChEBI" id="CHEBI:57540"/>
    </ligand>
</feature>
<dbReference type="EMBL" id="CP000830">
    <property type="protein sequence ID" value="ABV94418.1"/>
    <property type="molecule type" value="Genomic_DNA"/>
</dbReference>
<dbReference type="CDD" id="cd05214">
    <property type="entry name" value="GAPDH_I_N"/>
    <property type="match status" value="1"/>
</dbReference>
<reference evidence="8" key="1">
    <citation type="journal article" date="2010" name="ISME J.">
        <title>The complete genome sequence of the algal symbiont Dinoroseobacter shibae: a hitchhiker's guide to life in the sea.</title>
        <authorList>
            <person name="Wagner-Dobler I."/>
            <person name="Ballhausen B."/>
            <person name="Berger M."/>
            <person name="Brinkhoff T."/>
            <person name="Buchholz I."/>
            <person name="Bunk B."/>
            <person name="Cypionka H."/>
            <person name="Daniel R."/>
            <person name="Drepper T."/>
            <person name="Gerdts G."/>
            <person name="Hahnke S."/>
            <person name="Han C."/>
            <person name="Jahn D."/>
            <person name="Kalhoefer D."/>
            <person name="Kiss H."/>
            <person name="Klenk H.P."/>
            <person name="Kyrpides N."/>
            <person name="Liebl W."/>
            <person name="Liesegang H."/>
            <person name="Meincke L."/>
            <person name="Pati A."/>
            <person name="Petersen J."/>
            <person name="Piekarski T."/>
            <person name="Pommerenke C."/>
            <person name="Pradella S."/>
            <person name="Pukall R."/>
            <person name="Rabus R."/>
            <person name="Stackebrandt E."/>
            <person name="Thole S."/>
            <person name="Thompson L."/>
            <person name="Tielen P."/>
            <person name="Tomasch J."/>
            <person name="von Jan M."/>
            <person name="Wanphrut N."/>
            <person name="Wichels A."/>
            <person name="Zech H."/>
            <person name="Simon M."/>
        </authorList>
    </citation>
    <scope>NUCLEOTIDE SEQUENCE [LARGE SCALE GENOMIC DNA]</scope>
    <source>
        <strain evidence="8">DSM 16493 / NCIMB 14021 / DFL 12</strain>
    </source>
</reference>
<dbReference type="Proteomes" id="UP000006833">
    <property type="component" value="Chromosome"/>
</dbReference>
<name>A8LIH7_DINSH</name>
<dbReference type="SMART" id="SM00846">
    <property type="entry name" value="Gp_dh_N"/>
    <property type="match status" value="1"/>
</dbReference>
<feature type="binding site" evidence="3">
    <location>
        <position position="311"/>
    </location>
    <ligand>
        <name>NAD(+)</name>
        <dbReference type="ChEBI" id="CHEBI:57540"/>
    </ligand>
</feature>
<feature type="binding site" evidence="3">
    <location>
        <begin position="13"/>
        <end position="14"/>
    </location>
    <ligand>
        <name>NAD(+)</name>
        <dbReference type="ChEBI" id="CHEBI:57540"/>
    </ligand>
</feature>
<dbReference type="OrthoDB" id="9803304at2"/>
<comment type="similarity">
    <text evidence="5">Belongs to the glyceraldehyde-3-phosphate dehydrogenase family.</text>
</comment>
<dbReference type="SUPFAM" id="SSF55347">
    <property type="entry name" value="Glyceraldehyde-3-phosphate dehydrogenase-like, C-terminal domain"/>
    <property type="match status" value="1"/>
</dbReference>
<keyword evidence="3" id="KW-0547">Nucleotide-binding</keyword>
<feature type="site" description="Activates thiol group during catalysis" evidence="4">
    <location>
        <position position="179"/>
    </location>
</feature>
<dbReference type="PRINTS" id="PR00078">
    <property type="entry name" value="G3PDHDRGNASE"/>
</dbReference>
<dbReference type="STRING" id="398580.Dshi_2685"/>
<evidence type="ECO:0000313" key="8">
    <source>
        <dbReference type="Proteomes" id="UP000006833"/>
    </source>
</evidence>
<gene>
    <name evidence="7" type="primary">gap3</name>
    <name evidence="7" type="ordered locus">Dshi_2685</name>
</gene>
<evidence type="ECO:0000256" key="4">
    <source>
        <dbReference type="PIRSR" id="PIRSR000149-4"/>
    </source>
</evidence>
<feature type="binding site" evidence="3">
    <location>
        <position position="121"/>
    </location>
    <ligand>
        <name>NAD(+)</name>
        <dbReference type="ChEBI" id="CHEBI:57540"/>
    </ligand>
</feature>
<dbReference type="RefSeq" id="WP_012179346.1">
    <property type="nucleotide sequence ID" value="NC_009952.1"/>
</dbReference>
<dbReference type="KEGG" id="dsh:Dshi_2685"/>
<dbReference type="eggNOG" id="COG0057">
    <property type="taxonomic scope" value="Bacteria"/>
</dbReference>
<feature type="domain" description="Glyceraldehyde 3-phosphate dehydrogenase NAD(P) binding" evidence="6">
    <location>
        <begin position="4"/>
        <end position="152"/>
    </location>
</feature>
<evidence type="ECO:0000256" key="1">
    <source>
        <dbReference type="ARBA" id="ARBA00023002"/>
    </source>
</evidence>
<accession>A8LIH7</accession>
<protein>
    <submittedName>
        <fullName evidence="7">Glyceraldehyde-3-phosphate dehydrogenase</fullName>
        <ecNumber evidence="7">1.2.1.12</ecNumber>
    </submittedName>
</protein>
<dbReference type="Gene3D" id="3.40.50.720">
    <property type="entry name" value="NAD(P)-binding Rossmann-like Domain"/>
    <property type="match status" value="1"/>
</dbReference>
<dbReference type="Pfam" id="PF00044">
    <property type="entry name" value="Gp_dh_N"/>
    <property type="match status" value="1"/>
</dbReference>
<dbReference type="InterPro" id="IPR020829">
    <property type="entry name" value="GlycerAld_3-P_DH_cat"/>
</dbReference>
<dbReference type="InterPro" id="IPR036291">
    <property type="entry name" value="NAD(P)-bd_dom_sf"/>
</dbReference>
<dbReference type="HOGENOM" id="CLU_030140_0_0_5"/>
<keyword evidence="3" id="KW-0520">NAD</keyword>
<evidence type="ECO:0000256" key="3">
    <source>
        <dbReference type="PIRSR" id="PIRSR000149-3"/>
    </source>
</evidence>
<keyword evidence="1 7" id="KW-0560">Oxidoreductase</keyword>
<dbReference type="GO" id="GO:0004365">
    <property type="term" value="F:glyceraldehyde-3-phosphate dehydrogenase (NAD+) (phosphorylating) activity"/>
    <property type="evidence" value="ECO:0007669"/>
    <property type="project" value="UniProtKB-EC"/>
</dbReference>
<dbReference type="InterPro" id="IPR020828">
    <property type="entry name" value="GlycerAld_3-P_DH_NAD(P)-bd"/>
</dbReference>
<evidence type="ECO:0000259" key="6">
    <source>
        <dbReference type="SMART" id="SM00846"/>
    </source>
</evidence>
<dbReference type="InterPro" id="IPR020831">
    <property type="entry name" value="GlycerAld/Erythrose_P_DH"/>
</dbReference>
<dbReference type="Pfam" id="PF02800">
    <property type="entry name" value="Gp_dh_C"/>
    <property type="match status" value="1"/>
</dbReference>
<evidence type="ECO:0000256" key="5">
    <source>
        <dbReference type="RuleBase" id="RU000397"/>
    </source>
</evidence>
<evidence type="ECO:0000313" key="7">
    <source>
        <dbReference type="EMBL" id="ABV94418.1"/>
    </source>
</evidence>
<evidence type="ECO:0000256" key="2">
    <source>
        <dbReference type="PIRSR" id="PIRSR000149-1"/>
    </source>
</evidence>
<dbReference type="AlphaFoldDB" id="A8LIH7"/>
<feature type="active site" description="Nucleophile" evidence="2">
    <location>
        <position position="152"/>
    </location>
</feature>
<dbReference type="SUPFAM" id="SSF51735">
    <property type="entry name" value="NAD(P)-binding Rossmann-fold domains"/>
    <property type="match status" value="1"/>
</dbReference>
<dbReference type="PANTHER" id="PTHR43148">
    <property type="entry name" value="GLYCERALDEHYDE-3-PHOSPHATE DEHYDROGENASE 2"/>
    <property type="match status" value="1"/>
</dbReference>